<dbReference type="Pfam" id="PF10604">
    <property type="entry name" value="Polyketide_cyc2"/>
    <property type="match status" value="1"/>
</dbReference>
<dbReference type="Proteomes" id="UP000275225">
    <property type="component" value="Unassembled WGS sequence"/>
</dbReference>
<evidence type="ECO:0000313" key="1">
    <source>
        <dbReference type="EMBL" id="RQN07661.1"/>
    </source>
</evidence>
<name>A0A3N6ZBU4_9ACTN</name>
<accession>A0A3N6ZBU4</accession>
<gene>
    <name evidence="1" type="ORF">EHW97_09165</name>
</gene>
<protein>
    <submittedName>
        <fullName evidence="1">SRPBCC family protein</fullName>
    </submittedName>
</protein>
<dbReference type="Gene3D" id="3.30.530.20">
    <property type="match status" value="1"/>
</dbReference>
<dbReference type="InterPro" id="IPR019587">
    <property type="entry name" value="Polyketide_cyclase/dehydratase"/>
</dbReference>
<organism evidence="1 2">
    <name type="scientific">Aeromicrobium camelliae</name>
    <dbReference type="NCBI Taxonomy" id="1538144"/>
    <lineage>
        <taxon>Bacteria</taxon>
        <taxon>Bacillati</taxon>
        <taxon>Actinomycetota</taxon>
        <taxon>Actinomycetes</taxon>
        <taxon>Propionibacteriales</taxon>
        <taxon>Nocardioidaceae</taxon>
        <taxon>Aeromicrobium</taxon>
    </lineage>
</organism>
<dbReference type="RefSeq" id="WP_124236869.1">
    <property type="nucleotide sequence ID" value="NZ_JBHUFI010000002.1"/>
</dbReference>
<keyword evidence="2" id="KW-1185">Reference proteome</keyword>
<dbReference type="SUPFAM" id="SSF55961">
    <property type="entry name" value="Bet v1-like"/>
    <property type="match status" value="1"/>
</dbReference>
<sequence length="126" mass="14223">MVYVEATMHTTYPAAEAFDRVTTWERHRVPFTQIRRRPEGFVARTGVGPLAFDDPMRIIRSDPPRCVQIVKEGQVVSGWAIIEVEPDGDGSVVTWQEEMSFVGIPDAVVAPAARWMVRRTLAQLLE</sequence>
<dbReference type="EMBL" id="RQJX01000011">
    <property type="protein sequence ID" value="RQN07661.1"/>
    <property type="molecule type" value="Genomic_DNA"/>
</dbReference>
<dbReference type="OrthoDB" id="4823586at2"/>
<dbReference type="AlphaFoldDB" id="A0A3N6ZBU4"/>
<proteinExistence type="predicted"/>
<evidence type="ECO:0000313" key="2">
    <source>
        <dbReference type="Proteomes" id="UP000275225"/>
    </source>
</evidence>
<comment type="caution">
    <text evidence="1">The sequence shown here is derived from an EMBL/GenBank/DDBJ whole genome shotgun (WGS) entry which is preliminary data.</text>
</comment>
<dbReference type="InterPro" id="IPR023393">
    <property type="entry name" value="START-like_dom_sf"/>
</dbReference>
<reference evidence="1 2" key="1">
    <citation type="submission" date="2018-11" db="EMBL/GenBank/DDBJ databases">
        <authorList>
            <person name="Li F."/>
        </authorList>
    </citation>
    <scope>NUCLEOTIDE SEQUENCE [LARGE SCALE GENOMIC DNA]</scope>
    <source>
        <strain evidence="1 2">YS17T</strain>
    </source>
</reference>